<comment type="caution">
    <text evidence="3">The sequence shown here is derived from an EMBL/GenBank/DDBJ whole genome shotgun (WGS) entry which is preliminary data.</text>
</comment>
<accession>A0A7Y9E4Z4</accession>
<sequence>MTRHRDFKRLVRARMARTGEPYTVARAAIEQQAPPSGTPSPGSADQTAYDAARRDQLRLVGRLFTDGRLAQIPAKRKTRAAALLEVLSRFEPGRIYTEAQVNEILLSVHEDFAYLRRELVNYRYLERADGRYRVVEQVPTRAPIERQEIPDWEAFWLPAFLEGRAGAESVAGPLGGSAVR</sequence>
<evidence type="ECO:0000256" key="1">
    <source>
        <dbReference type="SAM" id="MobiDB-lite"/>
    </source>
</evidence>
<evidence type="ECO:0000313" key="4">
    <source>
        <dbReference type="Proteomes" id="UP000535511"/>
    </source>
</evidence>
<evidence type="ECO:0000259" key="2">
    <source>
        <dbReference type="Pfam" id="PF09860"/>
    </source>
</evidence>
<dbReference type="Proteomes" id="UP000535511">
    <property type="component" value="Unassembled WGS sequence"/>
</dbReference>
<reference evidence="3 4" key="1">
    <citation type="submission" date="2020-07" db="EMBL/GenBank/DDBJ databases">
        <title>Sequencing the genomes of 1000 actinobacteria strains.</title>
        <authorList>
            <person name="Klenk H.-P."/>
        </authorList>
    </citation>
    <scope>NUCLEOTIDE SEQUENCE [LARGE SCALE GENOMIC DNA]</scope>
    <source>
        <strain evidence="3 4">DSM 21350</strain>
    </source>
</reference>
<dbReference type="RefSeq" id="WP_218851328.1">
    <property type="nucleotide sequence ID" value="NZ_JACCBG010000001.1"/>
</dbReference>
<organism evidence="3 4">
    <name type="scientific">Nocardioides panaciterrulae</name>
    <dbReference type="NCBI Taxonomy" id="661492"/>
    <lineage>
        <taxon>Bacteria</taxon>
        <taxon>Bacillati</taxon>
        <taxon>Actinomycetota</taxon>
        <taxon>Actinomycetes</taxon>
        <taxon>Propionibacteriales</taxon>
        <taxon>Nocardioidaceae</taxon>
        <taxon>Nocardioides</taxon>
    </lineage>
</organism>
<feature type="region of interest" description="Disordered" evidence="1">
    <location>
        <begin position="29"/>
        <end position="49"/>
    </location>
</feature>
<dbReference type="Pfam" id="PF09860">
    <property type="entry name" value="DUF2087"/>
    <property type="match status" value="1"/>
</dbReference>
<protein>
    <recommendedName>
        <fullName evidence="2">DUF2087 domain-containing protein</fullName>
    </recommendedName>
</protein>
<evidence type="ECO:0000313" key="3">
    <source>
        <dbReference type="EMBL" id="NYD41159.1"/>
    </source>
</evidence>
<dbReference type="InterPro" id="IPR018656">
    <property type="entry name" value="DUF2087"/>
</dbReference>
<dbReference type="EMBL" id="JACCBG010000001">
    <property type="protein sequence ID" value="NYD41159.1"/>
    <property type="molecule type" value="Genomic_DNA"/>
</dbReference>
<dbReference type="AlphaFoldDB" id="A0A7Y9E4Z4"/>
<gene>
    <name evidence="3" type="ORF">BJZ21_001242</name>
</gene>
<feature type="domain" description="DUF2087" evidence="2">
    <location>
        <begin position="68"/>
        <end position="133"/>
    </location>
</feature>
<proteinExistence type="predicted"/>
<keyword evidence="4" id="KW-1185">Reference proteome</keyword>
<name>A0A7Y9E4Z4_9ACTN</name>